<comment type="caution">
    <text evidence="1">The sequence shown here is derived from an EMBL/GenBank/DDBJ whole genome shotgun (WGS) entry which is preliminary data.</text>
</comment>
<name>A0A7W9YKF1_9ACTN</name>
<evidence type="ECO:0000313" key="1">
    <source>
        <dbReference type="EMBL" id="MBB6173814.1"/>
    </source>
</evidence>
<dbReference type="Proteomes" id="UP000546642">
    <property type="component" value="Unassembled WGS sequence"/>
</dbReference>
<reference evidence="1 2" key="1">
    <citation type="submission" date="2020-08" db="EMBL/GenBank/DDBJ databases">
        <title>Sequencing the genomes of 1000 actinobacteria strains.</title>
        <authorList>
            <person name="Klenk H.-P."/>
        </authorList>
    </citation>
    <scope>NUCLEOTIDE SEQUENCE [LARGE SCALE GENOMIC DNA]</scope>
    <source>
        <strain evidence="1 2">DSM 46659</strain>
    </source>
</reference>
<sequence length="76" mass="8459">MMPRASDDVLTEERRYYNRYGRKSLAAPLLDAKQMVLFSSVPLSDAAALTEAMAAVQQVCTEQNTARVHSVISDRI</sequence>
<accession>A0A7W9YKF1</accession>
<evidence type="ECO:0000313" key="2">
    <source>
        <dbReference type="Proteomes" id="UP000546642"/>
    </source>
</evidence>
<organism evidence="1 2">
    <name type="scientific">Nocardiopsis mwathae</name>
    <dbReference type="NCBI Taxonomy" id="1472723"/>
    <lineage>
        <taxon>Bacteria</taxon>
        <taxon>Bacillati</taxon>
        <taxon>Actinomycetota</taxon>
        <taxon>Actinomycetes</taxon>
        <taxon>Streptosporangiales</taxon>
        <taxon>Nocardiopsidaceae</taxon>
        <taxon>Nocardiopsis</taxon>
    </lineage>
</organism>
<dbReference type="RefSeq" id="WP_184077440.1">
    <property type="nucleotide sequence ID" value="NZ_JACHDS010000001.1"/>
</dbReference>
<proteinExistence type="predicted"/>
<gene>
    <name evidence="1" type="ORF">HNR23_003874</name>
</gene>
<keyword evidence="2" id="KW-1185">Reference proteome</keyword>
<dbReference type="AlphaFoldDB" id="A0A7W9YKF1"/>
<dbReference type="EMBL" id="JACHDS010000001">
    <property type="protein sequence ID" value="MBB6173814.1"/>
    <property type="molecule type" value="Genomic_DNA"/>
</dbReference>
<protein>
    <submittedName>
        <fullName evidence="1">Uncharacterized protein</fullName>
    </submittedName>
</protein>